<dbReference type="PANTHER" id="PTHR47959">
    <property type="entry name" value="ATP-DEPENDENT RNA HELICASE RHLE-RELATED"/>
    <property type="match status" value="1"/>
</dbReference>
<dbReference type="InterPro" id="IPR027417">
    <property type="entry name" value="P-loop_NTPase"/>
</dbReference>
<evidence type="ECO:0000259" key="16">
    <source>
        <dbReference type="PROSITE" id="PS51195"/>
    </source>
</evidence>
<evidence type="ECO:0000256" key="12">
    <source>
        <dbReference type="RuleBase" id="RU000492"/>
    </source>
</evidence>
<dbReference type="SMART" id="SM00490">
    <property type="entry name" value="HELICc"/>
    <property type="match status" value="1"/>
</dbReference>
<keyword evidence="6 12" id="KW-0347">Helicase</keyword>
<dbReference type="InterPro" id="IPR000629">
    <property type="entry name" value="RNA-helicase_DEAD-box_CS"/>
</dbReference>
<feature type="domain" description="Helicase ATP-binding" evidence="14">
    <location>
        <begin position="159"/>
        <end position="420"/>
    </location>
</feature>
<organism evidence="17 18">
    <name type="scientific">Cerrena zonata</name>
    <dbReference type="NCBI Taxonomy" id="2478898"/>
    <lineage>
        <taxon>Eukaryota</taxon>
        <taxon>Fungi</taxon>
        <taxon>Dikarya</taxon>
        <taxon>Basidiomycota</taxon>
        <taxon>Agaricomycotina</taxon>
        <taxon>Agaricomycetes</taxon>
        <taxon>Polyporales</taxon>
        <taxon>Cerrenaceae</taxon>
        <taxon>Cerrena</taxon>
    </lineage>
</organism>
<name>A0AAW0FIY5_9APHY</name>
<dbReference type="PROSITE" id="PS51192">
    <property type="entry name" value="HELICASE_ATP_BIND_1"/>
    <property type="match status" value="1"/>
</dbReference>
<dbReference type="GO" id="GO:0003723">
    <property type="term" value="F:RNA binding"/>
    <property type="evidence" value="ECO:0007669"/>
    <property type="project" value="UniProtKB-KW"/>
</dbReference>
<feature type="domain" description="DEAD-box RNA helicase Q" evidence="16">
    <location>
        <begin position="128"/>
        <end position="156"/>
    </location>
</feature>
<dbReference type="EC" id="3.6.4.13" evidence="2"/>
<evidence type="ECO:0000313" key="17">
    <source>
        <dbReference type="EMBL" id="KAK7678129.1"/>
    </source>
</evidence>
<evidence type="ECO:0000256" key="10">
    <source>
        <dbReference type="ARBA" id="ARBA00047984"/>
    </source>
</evidence>
<proteinExistence type="inferred from homology"/>
<dbReference type="PROSITE" id="PS51194">
    <property type="entry name" value="HELICASE_CTER"/>
    <property type="match status" value="1"/>
</dbReference>
<feature type="region of interest" description="Disordered" evidence="13">
    <location>
        <begin position="246"/>
        <end position="286"/>
    </location>
</feature>
<feature type="domain" description="Helicase C-terminal" evidence="15">
    <location>
        <begin position="472"/>
        <end position="615"/>
    </location>
</feature>
<evidence type="ECO:0000256" key="6">
    <source>
        <dbReference type="ARBA" id="ARBA00022806"/>
    </source>
</evidence>
<evidence type="ECO:0000256" key="2">
    <source>
        <dbReference type="ARBA" id="ARBA00012552"/>
    </source>
</evidence>
<evidence type="ECO:0000256" key="13">
    <source>
        <dbReference type="SAM" id="MobiDB-lite"/>
    </source>
</evidence>
<dbReference type="GO" id="GO:0042254">
    <property type="term" value="P:ribosome biogenesis"/>
    <property type="evidence" value="ECO:0007669"/>
    <property type="project" value="UniProtKB-KW"/>
</dbReference>
<evidence type="ECO:0000256" key="5">
    <source>
        <dbReference type="ARBA" id="ARBA00022801"/>
    </source>
</evidence>
<dbReference type="SMART" id="SM00487">
    <property type="entry name" value="DEXDc"/>
    <property type="match status" value="1"/>
</dbReference>
<dbReference type="SUPFAM" id="SSF52540">
    <property type="entry name" value="P-loop containing nucleoside triphosphate hydrolases"/>
    <property type="match status" value="1"/>
</dbReference>
<dbReference type="Proteomes" id="UP001385951">
    <property type="component" value="Unassembled WGS sequence"/>
</dbReference>
<gene>
    <name evidence="17" type="ORF">QCA50_018922</name>
</gene>
<dbReference type="GO" id="GO:0005829">
    <property type="term" value="C:cytosol"/>
    <property type="evidence" value="ECO:0007669"/>
    <property type="project" value="TreeGrafter"/>
</dbReference>
<dbReference type="EMBL" id="JASBNA010000077">
    <property type="protein sequence ID" value="KAK7678129.1"/>
    <property type="molecule type" value="Genomic_DNA"/>
</dbReference>
<dbReference type="GO" id="GO:0010467">
    <property type="term" value="P:gene expression"/>
    <property type="evidence" value="ECO:0007669"/>
    <property type="project" value="UniProtKB-ARBA"/>
</dbReference>
<comment type="similarity">
    <text evidence="12">Belongs to the DEAD box helicase family.</text>
</comment>
<comment type="catalytic activity">
    <reaction evidence="10">
        <text>ATP + H2O = ADP + phosphate + H(+)</text>
        <dbReference type="Rhea" id="RHEA:13065"/>
        <dbReference type="ChEBI" id="CHEBI:15377"/>
        <dbReference type="ChEBI" id="CHEBI:15378"/>
        <dbReference type="ChEBI" id="CHEBI:30616"/>
        <dbReference type="ChEBI" id="CHEBI:43474"/>
        <dbReference type="ChEBI" id="CHEBI:456216"/>
        <dbReference type="EC" id="3.6.4.13"/>
    </reaction>
</comment>
<dbReference type="GO" id="GO:0016787">
    <property type="term" value="F:hydrolase activity"/>
    <property type="evidence" value="ECO:0007669"/>
    <property type="project" value="UniProtKB-KW"/>
</dbReference>
<evidence type="ECO:0000256" key="9">
    <source>
        <dbReference type="ARBA" id="ARBA00023242"/>
    </source>
</evidence>
<reference evidence="17 18" key="1">
    <citation type="submission" date="2022-09" db="EMBL/GenBank/DDBJ databases">
        <authorList>
            <person name="Palmer J.M."/>
        </authorList>
    </citation>
    <scope>NUCLEOTIDE SEQUENCE [LARGE SCALE GENOMIC DNA]</scope>
    <source>
        <strain evidence="17 18">DSM 7382</strain>
    </source>
</reference>
<dbReference type="InterPro" id="IPR014001">
    <property type="entry name" value="Helicase_ATP-bd"/>
</dbReference>
<protein>
    <recommendedName>
        <fullName evidence="2">RNA helicase</fullName>
        <ecNumber evidence="2">3.6.4.13</ecNumber>
    </recommendedName>
</protein>
<evidence type="ECO:0000256" key="1">
    <source>
        <dbReference type="ARBA" id="ARBA00004123"/>
    </source>
</evidence>
<evidence type="ECO:0000313" key="18">
    <source>
        <dbReference type="Proteomes" id="UP001385951"/>
    </source>
</evidence>
<dbReference type="PANTHER" id="PTHR47959:SF1">
    <property type="entry name" value="ATP-DEPENDENT RNA HELICASE DBPA"/>
    <property type="match status" value="1"/>
</dbReference>
<feature type="region of interest" description="Disordered" evidence="13">
    <location>
        <begin position="369"/>
        <end position="392"/>
    </location>
</feature>
<dbReference type="InterPro" id="IPR011545">
    <property type="entry name" value="DEAD/DEAH_box_helicase_dom"/>
</dbReference>
<evidence type="ECO:0000256" key="3">
    <source>
        <dbReference type="ARBA" id="ARBA00022517"/>
    </source>
</evidence>
<dbReference type="AlphaFoldDB" id="A0AAW0FIY5"/>
<comment type="caution">
    <text evidence="17">The sequence shown here is derived from an EMBL/GenBank/DDBJ whole genome shotgun (WGS) entry which is preliminary data.</text>
</comment>
<dbReference type="GO" id="GO:0005524">
    <property type="term" value="F:ATP binding"/>
    <property type="evidence" value="ECO:0007669"/>
    <property type="project" value="UniProtKB-KW"/>
</dbReference>
<keyword evidence="3" id="KW-0690">Ribosome biogenesis</keyword>
<dbReference type="Gene3D" id="3.40.50.300">
    <property type="entry name" value="P-loop containing nucleotide triphosphate hydrolases"/>
    <property type="match status" value="2"/>
</dbReference>
<dbReference type="InterPro" id="IPR050079">
    <property type="entry name" value="DEAD_box_RNA_helicase"/>
</dbReference>
<feature type="compositionally biased region" description="Basic and acidic residues" evidence="13">
    <location>
        <begin position="756"/>
        <end position="767"/>
    </location>
</feature>
<evidence type="ECO:0000259" key="15">
    <source>
        <dbReference type="PROSITE" id="PS51194"/>
    </source>
</evidence>
<feature type="region of interest" description="Disordered" evidence="13">
    <location>
        <begin position="738"/>
        <end position="773"/>
    </location>
</feature>
<dbReference type="GO" id="GO:0003724">
    <property type="term" value="F:RNA helicase activity"/>
    <property type="evidence" value="ECO:0007669"/>
    <property type="project" value="UniProtKB-EC"/>
</dbReference>
<dbReference type="PROSITE" id="PS51195">
    <property type="entry name" value="Q_MOTIF"/>
    <property type="match status" value="1"/>
</dbReference>
<sequence>MASGLIKRKAKTSATSRKKIKTGHLNANELSWKTVSTSKEAGITSDFDGILELEEVDNVEVVYEETEGGKIARFQVVDNSSSSEDENDIDPTAEKVASSSSLSVTSTAELLRSSQNEELSFDSKSLLSEWHPFDLHPRLLRTLYAQRFINPTPIQAEALPTALKGKDVVGVAETGSGKTLAYGLPILDSLLKTSSSRSTDTKQKRSTRALILTPTRELAFQVSTHLNACLQDVEIVDPAVKSEQDDSIVSAIPSESKGSKNSKTQKGKRKQVSKTSSLKPKGPPPVSVAAIVGGMSAQKQRRILDRGVDVLVATPGRLWDILQQDDDLASQIKNLRFLVLDEADRMIETGHFAELDNILRLTMRTAKDEAIESEESETEEPETSTNGDTSSDMQTFVFSATLSKDLQKNLKKRQRWHGKKKRKPASTLDDLVMKLDFRDPEPTVIDLSPEGGVVSTLRESKIDCLGNDKDAYLYYFLLRYPGRSLVFLSSIDGIRRLLPLMELLEVKAFPLHSQLEQRQRLKNLDRFKNTPNSVLLATDIAARGLDIPSVDHVVHYQVPRTADAYVHRNGRTARAMRDGFSMLMCAPDERRIVRALLNSLGRNEEEIPEMTAELYMLDKLKARIQLARQIDTAQHKVKKENHEKHWLREAAEAMEIEIDSDMGLSDDDDDSKAVPTKHQKKTANAKTAVLKAELKDLLAQPLIARGVSTRYITSGSRSIVDDVMAGQYHESMLGLKKTQAGTDLAAPKKKPKPKTKKEEFEEWHGIESQENII</sequence>
<dbReference type="Pfam" id="PF00271">
    <property type="entry name" value="Helicase_C"/>
    <property type="match status" value="1"/>
</dbReference>
<dbReference type="PROSITE" id="PS00039">
    <property type="entry name" value="DEAD_ATP_HELICASE"/>
    <property type="match status" value="1"/>
</dbReference>
<comment type="subcellular location">
    <subcellularLocation>
        <location evidence="1">Nucleus</location>
    </subcellularLocation>
</comment>
<dbReference type="Pfam" id="PF00270">
    <property type="entry name" value="DEAD"/>
    <property type="match status" value="2"/>
</dbReference>
<keyword evidence="7 12" id="KW-0067">ATP-binding</keyword>
<keyword evidence="5 12" id="KW-0378">Hydrolase</keyword>
<evidence type="ECO:0000256" key="4">
    <source>
        <dbReference type="ARBA" id="ARBA00022741"/>
    </source>
</evidence>
<feature type="region of interest" description="Disordered" evidence="13">
    <location>
        <begin position="77"/>
        <end position="100"/>
    </location>
</feature>
<dbReference type="CDD" id="cd18787">
    <property type="entry name" value="SF2_C_DEAD"/>
    <property type="match status" value="1"/>
</dbReference>
<dbReference type="GO" id="GO:0005634">
    <property type="term" value="C:nucleus"/>
    <property type="evidence" value="ECO:0007669"/>
    <property type="project" value="UniProtKB-SubCell"/>
</dbReference>
<evidence type="ECO:0000256" key="8">
    <source>
        <dbReference type="ARBA" id="ARBA00022884"/>
    </source>
</evidence>
<evidence type="ECO:0000256" key="11">
    <source>
        <dbReference type="PROSITE-ProRule" id="PRU00552"/>
    </source>
</evidence>
<keyword evidence="9" id="KW-0539">Nucleus</keyword>
<keyword evidence="8" id="KW-0694">RNA-binding</keyword>
<feature type="compositionally biased region" description="Acidic residues" evidence="13">
    <location>
        <begin position="371"/>
        <end position="382"/>
    </location>
</feature>
<dbReference type="InterPro" id="IPR014014">
    <property type="entry name" value="RNA_helicase_DEAD_Q_motif"/>
</dbReference>
<feature type="compositionally biased region" description="Acidic residues" evidence="13">
    <location>
        <begin position="661"/>
        <end position="670"/>
    </location>
</feature>
<evidence type="ECO:0000256" key="7">
    <source>
        <dbReference type="ARBA" id="ARBA00022840"/>
    </source>
</evidence>
<evidence type="ECO:0000259" key="14">
    <source>
        <dbReference type="PROSITE" id="PS51192"/>
    </source>
</evidence>
<keyword evidence="18" id="KW-1185">Reference proteome</keyword>
<feature type="short sequence motif" description="Q motif" evidence="11">
    <location>
        <begin position="128"/>
        <end position="156"/>
    </location>
</feature>
<feature type="compositionally biased region" description="Basic residues" evidence="13">
    <location>
        <begin position="263"/>
        <end position="272"/>
    </location>
</feature>
<feature type="region of interest" description="Disordered" evidence="13">
    <location>
        <begin position="661"/>
        <end position="684"/>
    </location>
</feature>
<dbReference type="InterPro" id="IPR001650">
    <property type="entry name" value="Helicase_C-like"/>
</dbReference>
<keyword evidence="4 12" id="KW-0547">Nucleotide-binding</keyword>
<accession>A0AAW0FIY5</accession>